<gene>
    <name evidence="2" type="ORF">ACERK3_06490</name>
</gene>
<comment type="caution">
    <text evidence="2">The sequence shown here is derived from an EMBL/GenBank/DDBJ whole genome shotgun (WGS) entry which is preliminary data.</text>
</comment>
<dbReference type="InterPro" id="IPR029062">
    <property type="entry name" value="Class_I_gatase-like"/>
</dbReference>
<dbReference type="PANTHER" id="PTHR36848">
    <property type="entry name" value="DNA-BINDING PROTEIN (PUTATIVE SECRETED PROTEIN)-RELATED"/>
    <property type="match status" value="1"/>
</dbReference>
<proteinExistence type="predicted"/>
<dbReference type="InterPro" id="IPR000421">
    <property type="entry name" value="FA58C"/>
</dbReference>
<keyword evidence="3" id="KW-1185">Reference proteome</keyword>
<organism evidence="2 3">
    <name type="scientific">Natronomicrosphaera hydrolytica</name>
    <dbReference type="NCBI Taxonomy" id="3242702"/>
    <lineage>
        <taxon>Bacteria</taxon>
        <taxon>Pseudomonadati</taxon>
        <taxon>Planctomycetota</taxon>
        <taxon>Phycisphaerae</taxon>
        <taxon>Phycisphaerales</taxon>
        <taxon>Phycisphaeraceae</taxon>
        <taxon>Natronomicrosphaera</taxon>
    </lineage>
</organism>
<keyword evidence="2" id="KW-0378">Hydrolase</keyword>
<name>A0ABV4U560_9BACT</name>
<dbReference type="SUPFAM" id="SSF49785">
    <property type="entry name" value="Galactose-binding domain-like"/>
    <property type="match status" value="2"/>
</dbReference>
<dbReference type="RefSeq" id="WP_425344868.1">
    <property type="nucleotide sequence ID" value="NZ_JBGUBD010000003.1"/>
</dbReference>
<dbReference type="Gene3D" id="3.40.50.880">
    <property type="match status" value="1"/>
</dbReference>
<dbReference type="Gene3D" id="2.60.120.260">
    <property type="entry name" value="Galactose-binding domain-like"/>
    <property type="match status" value="2"/>
</dbReference>
<sequence>MNTLSQEASQFKGFPKQFSFAPLWFWNDEMYEEEILRQLKEMKAQHVNETMIWCNAGMNQRYLSEDYFALFVFAVEQAKKLGMRVWIYDDWSWPSGLAGGIINEVHPEYLMTACRMYRYDVSADGPRELVQRLPLGRVVRAEAERVSDGKRIDLDTYCDDTSLRWTAPSGAWRVYVAVVTKLQKILDPTCSSRWGNWLPGYLDVMNRDAVAKFIELCYEAHYQRVSEHFGNTIRGYFTDEPGIRYDHDIFGGGDHLALHRVGFPWKDEPREHAHANLHGVCGSVPWTADLFHHFRERRGYDLRPHLIDLLRAGDEQRKVCYDYYSLVSDLFAESWCEQIGQWCGERKVAYTGHYCEGVNGGDYYRQVKPQQVPGMDILGDHGVQMKDLMALPRKIASIGRMQNRDRILSETYSDTSWDFNLHDKIRDADLLTVLGINIHASIDYTYSFRSIRKHTTNPAGFFQASNWNYNKHFADHVTRLCQMTCAGESSVDTAIVYGSHAALSDALIDHVANDQLEKATDKAFRMLMAAQIESDIIYDTGLPDGKVEAGELVYPKARYKTLLLANLPFMRKEHAELLVDFVRTGGELVVLSRFPLRAPDGEDITAVWQQLADPGRIDTAREIERLDMGKGRLTLVPDFMRDVTSSDAPRTGDAEALFDGTNSMVVYPRSPQWIAIDFREPLELTRFSMTIEGIKKHIEYAYTLEVSDDGRSWKPIADIRRIDEVHREPLNNVKTRYFRLHVTEAGGRYLSLHDLSLHYRTADGQEKRWAPAGCDPLLMQQVLPSHQPRLELLGKDGKRVRSFTTAWRSVDGDDLVAIANRHGEEQLVTARLNDDKVTVEAWDLDSGERTVVPVDHGAFQVTFAPYESHLFMLRRKSTDSLPVRPMNRERVALTESQGPWPFKPLRQNAYPFVAAGLEMCDPAHPDKWYPTEDGSIPKPLRLIPAAQFRCTVPIESITGDERLLFEEGLIDKLKINGQPVTEAGSRDRYLDAFGLSTPIGDLLVKGDNVFTGLFQPEMYERLMEGTWYHYDNIQPTLDAFILGDFAVRDDALVAAPASLDSKAWEHQGFKYFSGTAAYTVAFDVPGEVQGPLWLEADVRENVLEVFKDGQSLGVRVTYPFVIDVTAHIAPGRNVFELHVTNPVGSLLSAQKRHSWKGRIDLNFMSGLRSARLVQPRDERFSQWAEPQLAGTRRQGDGGK</sequence>
<accession>A0ABV4U560</accession>
<evidence type="ECO:0000259" key="1">
    <source>
        <dbReference type="Pfam" id="PF00754"/>
    </source>
</evidence>
<protein>
    <submittedName>
        <fullName evidence="2">Glycosyl hydrolase</fullName>
    </submittedName>
</protein>
<feature type="domain" description="F5/8 type C" evidence="1">
    <location>
        <begin position="644"/>
        <end position="749"/>
    </location>
</feature>
<dbReference type="EMBL" id="JBGUBD010000003">
    <property type="protein sequence ID" value="MFA9477944.1"/>
    <property type="molecule type" value="Genomic_DNA"/>
</dbReference>
<dbReference type="Pfam" id="PF17132">
    <property type="entry name" value="Glyco_hydro_106"/>
    <property type="match status" value="1"/>
</dbReference>
<reference evidence="2 3" key="1">
    <citation type="submission" date="2024-08" db="EMBL/GenBank/DDBJ databases">
        <title>Whole-genome sequencing of halo(alkali)philic microorganisms from hypersaline lakes.</title>
        <authorList>
            <person name="Sorokin D.Y."/>
            <person name="Merkel A.Y."/>
            <person name="Messina E."/>
            <person name="Yakimov M."/>
        </authorList>
    </citation>
    <scope>NUCLEOTIDE SEQUENCE [LARGE SCALE GENOMIC DNA]</scope>
    <source>
        <strain evidence="2 3">AB-hyl4</strain>
    </source>
</reference>
<dbReference type="InterPro" id="IPR008979">
    <property type="entry name" value="Galactose-bd-like_sf"/>
</dbReference>
<dbReference type="InterPro" id="IPR053161">
    <property type="entry name" value="Ulvan_degrading_GH"/>
</dbReference>
<evidence type="ECO:0000313" key="3">
    <source>
        <dbReference type="Proteomes" id="UP001575105"/>
    </source>
</evidence>
<dbReference type="Proteomes" id="UP001575105">
    <property type="component" value="Unassembled WGS sequence"/>
</dbReference>
<evidence type="ECO:0000313" key="2">
    <source>
        <dbReference type="EMBL" id="MFA9477944.1"/>
    </source>
</evidence>
<dbReference type="PANTHER" id="PTHR36848:SF2">
    <property type="entry name" value="SECRETED PROTEIN"/>
    <property type="match status" value="1"/>
</dbReference>
<dbReference type="Pfam" id="PF00754">
    <property type="entry name" value="F5_F8_type_C"/>
    <property type="match status" value="1"/>
</dbReference>
<dbReference type="GO" id="GO:0016787">
    <property type="term" value="F:hydrolase activity"/>
    <property type="evidence" value="ECO:0007669"/>
    <property type="project" value="UniProtKB-KW"/>
</dbReference>